<dbReference type="RefSeq" id="WP_074930852.1">
    <property type="nucleotide sequence ID" value="NZ_FORI01000003.1"/>
</dbReference>
<evidence type="ECO:0000259" key="1">
    <source>
        <dbReference type="Pfam" id="PF00248"/>
    </source>
</evidence>
<dbReference type="EMBL" id="FORI01000003">
    <property type="protein sequence ID" value="SFI59099.1"/>
    <property type="molecule type" value="Genomic_DNA"/>
</dbReference>
<evidence type="ECO:0000313" key="3">
    <source>
        <dbReference type="Proteomes" id="UP000182737"/>
    </source>
</evidence>
<dbReference type="SUPFAM" id="SSF51430">
    <property type="entry name" value="NAD(P)-linked oxidoreductase"/>
    <property type="match status" value="1"/>
</dbReference>
<dbReference type="AlphaFoldDB" id="A0A1I3JFW4"/>
<proteinExistence type="predicted"/>
<dbReference type="InterPro" id="IPR053135">
    <property type="entry name" value="AKR2_Oxidoreductase"/>
</dbReference>
<dbReference type="OrthoDB" id="9773828at2"/>
<evidence type="ECO:0000313" key="2">
    <source>
        <dbReference type="EMBL" id="SFI59099.1"/>
    </source>
</evidence>
<keyword evidence="3" id="KW-1185">Reference proteome</keyword>
<dbReference type="InterPro" id="IPR036812">
    <property type="entry name" value="NAD(P)_OxRdtase_dom_sf"/>
</dbReference>
<accession>A0A1I3JFW4</accession>
<dbReference type="InterPro" id="IPR023210">
    <property type="entry name" value="NADP_OxRdtase_dom"/>
</dbReference>
<dbReference type="PANTHER" id="PTHR43312">
    <property type="entry name" value="D-THREO-ALDOSE 1-DEHYDROGENASE"/>
    <property type="match status" value="1"/>
</dbReference>
<dbReference type="Proteomes" id="UP000182737">
    <property type="component" value="Unassembled WGS sequence"/>
</dbReference>
<dbReference type="PANTHER" id="PTHR43312:SF1">
    <property type="entry name" value="NADP-DEPENDENT OXIDOREDUCTASE DOMAIN-CONTAINING PROTEIN"/>
    <property type="match status" value="1"/>
</dbReference>
<sequence>MEYVRLGKTDLLISRVAFGAMKLTEAGGDENVALLVRNAYDAGINLFDTSRKTPESEKLLGDALYDIRRNVFLSTTTDAKTSDEIRQSLETSLMTLHCDNVDLLQLETEKFLPLPGGADKIYDTLKALKSEKKASHIGIVTTNFETAKKAILSDCYETLQFPFSMISSDDTIELVKLCEEHDVGFIAMQPLCGGVIENIPLAFGFLHQFENVIPIWGVKTQDELNQILYFNEHPPVIDEKFHEDVEKIRMFFN</sequence>
<dbReference type="Gene3D" id="3.20.20.100">
    <property type="entry name" value="NADP-dependent oxidoreductase domain"/>
    <property type="match status" value="1"/>
</dbReference>
<organism evidence="2 3">
    <name type="scientific">Treponema bryantii</name>
    <dbReference type="NCBI Taxonomy" id="163"/>
    <lineage>
        <taxon>Bacteria</taxon>
        <taxon>Pseudomonadati</taxon>
        <taxon>Spirochaetota</taxon>
        <taxon>Spirochaetia</taxon>
        <taxon>Spirochaetales</taxon>
        <taxon>Treponemataceae</taxon>
        <taxon>Treponema</taxon>
    </lineage>
</organism>
<name>A0A1I3JFW4_9SPIR</name>
<dbReference type="CDD" id="cd19100">
    <property type="entry name" value="AKR_unchar"/>
    <property type="match status" value="1"/>
</dbReference>
<feature type="domain" description="NADP-dependent oxidoreductase" evidence="1">
    <location>
        <begin position="16"/>
        <end position="197"/>
    </location>
</feature>
<dbReference type="Pfam" id="PF00248">
    <property type="entry name" value="Aldo_ket_red"/>
    <property type="match status" value="1"/>
</dbReference>
<protein>
    <submittedName>
        <fullName evidence="2">Aldo/keto reductase family protein</fullName>
    </submittedName>
</protein>
<reference evidence="3" key="1">
    <citation type="submission" date="2016-10" db="EMBL/GenBank/DDBJ databases">
        <authorList>
            <person name="Varghese N."/>
            <person name="Submissions S."/>
        </authorList>
    </citation>
    <scope>NUCLEOTIDE SEQUENCE [LARGE SCALE GENOMIC DNA]</scope>
    <source>
        <strain evidence="3">XBD1002</strain>
    </source>
</reference>
<gene>
    <name evidence="2" type="ORF">SAMN04487775_10310</name>
</gene>